<evidence type="ECO:0000313" key="5">
    <source>
        <dbReference type="Proteomes" id="UP000039021"/>
    </source>
</evidence>
<dbReference type="EMBL" id="CQQC01000424">
    <property type="protein sequence ID" value="CNV01167.1"/>
    <property type="molecule type" value="Genomic_DNA"/>
</dbReference>
<reference evidence="4" key="2">
    <citation type="submission" date="2015-03" db="EMBL/GenBank/DDBJ databases">
        <authorList>
            <consortium name="Pathogen Informatics"/>
            <person name="Murphy D."/>
        </authorList>
    </citation>
    <scope>NUCLEOTIDE SEQUENCE</scope>
    <source>
        <strain evidence="4">N09902308</strain>
    </source>
</reference>
<feature type="compositionally biased region" description="Polar residues" evidence="1">
    <location>
        <begin position="32"/>
        <end position="41"/>
    </location>
</feature>
<dbReference type="EMBL" id="CNFU01000519">
    <property type="protein sequence ID" value="CKS00229.1"/>
    <property type="molecule type" value="Genomic_DNA"/>
</dbReference>
<organism evidence="3 6">
    <name type="scientific">Mycobacterium tuberculosis</name>
    <dbReference type="NCBI Taxonomy" id="1773"/>
    <lineage>
        <taxon>Bacteria</taxon>
        <taxon>Bacillati</taxon>
        <taxon>Actinomycetota</taxon>
        <taxon>Actinomycetes</taxon>
        <taxon>Mycobacteriales</taxon>
        <taxon>Mycobacteriaceae</taxon>
        <taxon>Mycobacterium</taxon>
        <taxon>Mycobacterium tuberculosis complex</taxon>
    </lineage>
</organism>
<feature type="region of interest" description="Disordered" evidence="1">
    <location>
        <begin position="1"/>
        <end position="60"/>
    </location>
</feature>
<evidence type="ECO:0000256" key="1">
    <source>
        <dbReference type="SAM" id="MobiDB-lite"/>
    </source>
</evidence>
<protein>
    <submittedName>
        <fullName evidence="3">Uncharacterized protein</fullName>
    </submittedName>
</protein>
<sequence length="60" mass="6365">MITMAMQRARPTMISPVRYSGRSASSSQASANINAGPSTQFSSSELSSSLRSPVTVSRRS</sequence>
<reference evidence="5 6" key="1">
    <citation type="submission" date="2015-03" db="EMBL/GenBank/DDBJ databases">
        <authorList>
            <consortium name="Pathogen Informatics"/>
        </authorList>
    </citation>
    <scope>NUCLEOTIDE SEQUENCE [LARGE SCALE GENOMIC DNA]</scope>
    <source>
        <strain evidence="2 7">Bir 187</strain>
        <strain evidence="3 6">D00501624</strain>
        <strain evidence="5">N09902308</strain>
    </source>
</reference>
<evidence type="ECO:0000313" key="3">
    <source>
        <dbReference type="EMBL" id="CNV01167.1"/>
    </source>
</evidence>
<accession>A0A655E4N5</accession>
<dbReference type="AlphaFoldDB" id="A0A655E4N5"/>
<gene>
    <name evidence="3" type="ORF">ERS007661_01503</name>
    <name evidence="4" type="ORF">ERS007739_03335</name>
    <name evidence="2" type="ORF">ERS027661_02450</name>
</gene>
<dbReference type="EMBL" id="CSBK01001707">
    <property type="protein sequence ID" value="COZ04743.1"/>
    <property type="molecule type" value="Genomic_DNA"/>
</dbReference>
<evidence type="ECO:0000313" key="4">
    <source>
        <dbReference type="EMBL" id="COZ04743.1"/>
    </source>
</evidence>
<evidence type="ECO:0000313" key="7">
    <source>
        <dbReference type="Proteomes" id="UP000049023"/>
    </source>
</evidence>
<feature type="compositionally biased region" description="Low complexity" evidence="1">
    <location>
        <begin position="42"/>
        <end position="52"/>
    </location>
</feature>
<proteinExistence type="predicted"/>
<dbReference type="Proteomes" id="UP000049023">
    <property type="component" value="Unassembled WGS sequence"/>
</dbReference>
<name>A0A655E4N5_MYCTX</name>
<evidence type="ECO:0000313" key="6">
    <source>
        <dbReference type="Proteomes" id="UP000039217"/>
    </source>
</evidence>
<dbReference type="Proteomes" id="UP000039021">
    <property type="component" value="Unassembled WGS sequence"/>
</dbReference>
<dbReference type="Proteomes" id="UP000039217">
    <property type="component" value="Unassembled WGS sequence"/>
</dbReference>
<evidence type="ECO:0000313" key="2">
    <source>
        <dbReference type="EMBL" id="CKS00229.1"/>
    </source>
</evidence>